<feature type="compositionally biased region" description="Low complexity" evidence="1">
    <location>
        <begin position="119"/>
        <end position="131"/>
    </location>
</feature>
<dbReference type="KEGG" id="tva:4763147"/>
<accession>A2EQ16</accession>
<feature type="compositionally biased region" description="Basic and acidic residues" evidence="1">
    <location>
        <begin position="132"/>
        <end position="162"/>
    </location>
</feature>
<evidence type="ECO:0000256" key="1">
    <source>
        <dbReference type="SAM" id="MobiDB-lite"/>
    </source>
</evidence>
<dbReference type="Proteomes" id="UP000001542">
    <property type="component" value="Unassembled WGS sequence"/>
</dbReference>
<feature type="region of interest" description="Disordered" evidence="1">
    <location>
        <begin position="94"/>
        <end position="190"/>
    </location>
</feature>
<proteinExistence type="predicted"/>
<organism evidence="2 3">
    <name type="scientific">Trichomonas vaginalis (strain ATCC PRA-98 / G3)</name>
    <dbReference type="NCBI Taxonomy" id="412133"/>
    <lineage>
        <taxon>Eukaryota</taxon>
        <taxon>Metamonada</taxon>
        <taxon>Parabasalia</taxon>
        <taxon>Trichomonadida</taxon>
        <taxon>Trichomonadidae</taxon>
        <taxon>Trichomonas</taxon>
    </lineage>
</organism>
<gene>
    <name evidence="2" type="ORF">TVAG_020270</name>
</gene>
<evidence type="ECO:0000313" key="3">
    <source>
        <dbReference type="Proteomes" id="UP000001542"/>
    </source>
</evidence>
<name>A2EQ16_TRIV3</name>
<evidence type="ECO:0000313" key="2">
    <source>
        <dbReference type="EMBL" id="EAY05281.1"/>
    </source>
</evidence>
<dbReference type="VEuPathDB" id="TrichDB:TVAGG3_0338910"/>
<protein>
    <submittedName>
        <fullName evidence="2">Uncharacterized protein</fullName>
    </submittedName>
</protein>
<feature type="compositionally biased region" description="Polar residues" evidence="1">
    <location>
        <begin position="106"/>
        <end position="115"/>
    </location>
</feature>
<dbReference type="VEuPathDB" id="TrichDB:TVAG_020270"/>
<dbReference type="AlphaFoldDB" id="A2EQ16"/>
<dbReference type="RefSeq" id="XP_001317504.1">
    <property type="nucleotide sequence ID" value="XM_001317469.1"/>
</dbReference>
<dbReference type="EMBL" id="DS113453">
    <property type="protein sequence ID" value="EAY05281.1"/>
    <property type="molecule type" value="Genomic_DNA"/>
</dbReference>
<feature type="compositionally biased region" description="Low complexity" evidence="1">
    <location>
        <begin position="181"/>
        <end position="190"/>
    </location>
</feature>
<reference evidence="2" key="2">
    <citation type="journal article" date="2007" name="Science">
        <title>Draft genome sequence of the sexually transmitted pathogen Trichomonas vaginalis.</title>
        <authorList>
            <person name="Carlton J.M."/>
            <person name="Hirt R.P."/>
            <person name="Silva J.C."/>
            <person name="Delcher A.L."/>
            <person name="Schatz M."/>
            <person name="Zhao Q."/>
            <person name="Wortman J.R."/>
            <person name="Bidwell S.L."/>
            <person name="Alsmark U.C.M."/>
            <person name="Besteiro S."/>
            <person name="Sicheritz-Ponten T."/>
            <person name="Noel C.J."/>
            <person name="Dacks J.B."/>
            <person name="Foster P.G."/>
            <person name="Simillion C."/>
            <person name="Van de Peer Y."/>
            <person name="Miranda-Saavedra D."/>
            <person name="Barton G.J."/>
            <person name="Westrop G.D."/>
            <person name="Mueller S."/>
            <person name="Dessi D."/>
            <person name="Fiori P.L."/>
            <person name="Ren Q."/>
            <person name="Paulsen I."/>
            <person name="Zhang H."/>
            <person name="Bastida-Corcuera F.D."/>
            <person name="Simoes-Barbosa A."/>
            <person name="Brown M.T."/>
            <person name="Hayes R.D."/>
            <person name="Mukherjee M."/>
            <person name="Okumura C.Y."/>
            <person name="Schneider R."/>
            <person name="Smith A.J."/>
            <person name="Vanacova S."/>
            <person name="Villalvazo M."/>
            <person name="Haas B.J."/>
            <person name="Pertea M."/>
            <person name="Feldblyum T.V."/>
            <person name="Utterback T.R."/>
            <person name="Shu C.L."/>
            <person name="Osoegawa K."/>
            <person name="de Jong P.J."/>
            <person name="Hrdy I."/>
            <person name="Horvathova L."/>
            <person name="Zubacova Z."/>
            <person name="Dolezal P."/>
            <person name="Malik S.B."/>
            <person name="Logsdon J.M. Jr."/>
            <person name="Henze K."/>
            <person name="Gupta A."/>
            <person name="Wang C.C."/>
            <person name="Dunne R.L."/>
            <person name="Upcroft J.A."/>
            <person name="Upcroft P."/>
            <person name="White O."/>
            <person name="Salzberg S.L."/>
            <person name="Tang P."/>
            <person name="Chiu C.-H."/>
            <person name="Lee Y.-S."/>
            <person name="Embley T.M."/>
            <person name="Coombs G.H."/>
            <person name="Mottram J.C."/>
            <person name="Tachezy J."/>
            <person name="Fraser-Liggett C.M."/>
            <person name="Johnson P.J."/>
        </authorList>
    </citation>
    <scope>NUCLEOTIDE SEQUENCE [LARGE SCALE GENOMIC DNA]</scope>
    <source>
        <strain evidence="2">G3</strain>
    </source>
</reference>
<reference evidence="2" key="1">
    <citation type="submission" date="2006-10" db="EMBL/GenBank/DDBJ databases">
        <authorList>
            <person name="Amadeo P."/>
            <person name="Zhao Q."/>
            <person name="Wortman J."/>
            <person name="Fraser-Liggett C."/>
            <person name="Carlton J."/>
        </authorList>
    </citation>
    <scope>NUCLEOTIDE SEQUENCE</scope>
    <source>
        <strain evidence="2">G3</strain>
    </source>
</reference>
<sequence length="190" mass="22226">MKPAYQRFYVTERIQEICRDTLGTLYNVDLAYVTQYIFRICKITDMISREDKRNKIALQSHLEKYRKEIIPNLNDPEFQQAIINAIIKARIFSRGAHPNPEDPNRVTETQVSTNDSKNDNQNQTKTNQDNSNDSKTENRDQETEPKNTNKETNIENTQHPKEPQSSNRAFKPINRPKSRNSRNSSNEIKN</sequence>
<dbReference type="InParanoid" id="A2EQ16"/>
<keyword evidence="3" id="KW-1185">Reference proteome</keyword>